<keyword evidence="1" id="KW-0472">Membrane</keyword>
<reference evidence="2 3" key="1">
    <citation type="submission" date="2021-07" db="EMBL/GenBank/DDBJ databases">
        <title>A novel Jannaschia species isolated from marine dinoflagellate Ceratoperidinium margalefii.</title>
        <authorList>
            <person name="Jiang Y."/>
            <person name="Li Z."/>
        </authorList>
    </citation>
    <scope>NUCLEOTIDE SEQUENCE [LARGE SCALE GENOMIC DNA]</scope>
    <source>
        <strain evidence="2 3">J12C1-MA-4</strain>
    </source>
</reference>
<feature type="transmembrane region" description="Helical" evidence="1">
    <location>
        <begin position="36"/>
        <end position="55"/>
    </location>
</feature>
<organism evidence="2 3">
    <name type="scientific">Gymnodinialimonas ceratoperidinii</name>
    <dbReference type="NCBI Taxonomy" id="2856823"/>
    <lineage>
        <taxon>Bacteria</taxon>
        <taxon>Pseudomonadati</taxon>
        <taxon>Pseudomonadota</taxon>
        <taxon>Alphaproteobacteria</taxon>
        <taxon>Rhodobacterales</taxon>
        <taxon>Paracoccaceae</taxon>
        <taxon>Gymnodinialimonas</taxon>
    </lineage>
</organism>
<evidence type="ECO:0000313" key="2">
    <source>
        <dbReference type="EMBL" id="QXT39578.1"/>
    </source>
</evidence>
<keyword evidence="3" id="KW-1185">Reference proteome</keyword>
<keyword evidence="1" id="KW-1133">Transmembrane helix</keyword>
<keyword evidence="1" id="KW-0812">Transmembrane</keyword>
<dbReference type="RefSeq" id="WP_219002316.1">
    <property type="nucleotide sequence ID" value="NZ_CP079194.1"/>
</dbReference>
<accession>A0A8F6YAH5</accession>
<feature type="transmembrane region" description="Helical" evidence="1">
    <location>
        <begin position="6"/>
        <end position="29"/>
    </location>
</feature>
<feature type="transmembrane region" description="Helical" evidence="1">
    <location>
        <begin position="61"/>
        <end position="80"/>
    </location>
</feature>
<dbReference type="Proteomes" id="UP000825009">
    <property type="component" value="Chromosome"/>
</dbReference>
<dbReference type="AlphaFoldDB" id="A0A8F6YAH5"/>
<evidence type="ECO:0000256" key="1">
    <source>
        <dbReference type="SAM" id="Phobius"/>
    </source>
</evidence>
<protein>
    <submittedName>
        <fullName evidence="2">Uncharacterized protein</fullName>
    </submittedName>
</protein>
<feature type="transmembrane region" description="Helical" evidence="1">
    <location>
        <begin position="92"/>
        <end position="110"/>
    </location>
</feature>
<dbReference type="KEGG" id="gce:KYE46_16925"/>
<evidence type="ECO:0000313" key="3">
    <source>
        <dbReference type="Proteomes" id="UP000825009"/>
    </source>
</evidence>
<name>A0A8F6YAH5_9RHOB</name>
<proteinExistence type="predicted"/>
<gene>
    <name evidence="2" type="ORF">KYE46_16925</name>
</gene>
<dbReference type="EMBL" id="CP079194">
    <property type="protein sequence ID" value="QXT39578.1"/>
    <property type="molecule type" value="Genomic_DNA"/>
</dbReference>
<sequence>MSRVLSLLPFVRVLVLVLGVAGPLALMGFRGERIDLQLAVAVCAGIAAGASVVVGPLFLRVVAIVAAIAALGAQAAVLFGPESPWGVETAPVLWAIQAALLAGLAYLVWWNQHRLLGG</sequence>